<dbReference type="PANTHER" id="PTHR12461:SF99">
    <property type="entry name" value="BIFUNCTIONAL PEPTIDASE AND (3S)-LYSYL HYDROXYLASE JMJD7"/>
    <property type="match status" value="1"/>
</dbReference>
<dbReference type="Proteomes" id="UP000695562">
    <property type="component" value="Unassembled WGS sequence"/>
</dbReference>
<keyword evidence="3" id="KW-1185">Reference proteome</keyword>
<reference evidence="2" key="1">
    <citation type="submission" date="2020-01" db="EMBL/GenBank/DDBJ databases">
        <title>Development of genomics and gene disruption for Polysphondylium violaceum indicates a role for the polyketide synthase stlB in stalk morphogenesis.</title>
        <authorList>
            <person name="Narita B."/>
            <person name="Kawabe Y."/>
            <person name="Kin K."/>
            <person name="Saito T."/>
            <person name="Gibbs R."/>
            <person name="Kuspa A."/>
            <person name="Muzny D."/>
            <person name="Queller D."/>
            <person name="Richards S."/>
            <person name="Strassman J."/>
            <person name="Sucgang R."/>
            <person name="Worley K."/>
            <person name="Schaap P."/>
        </authorList>
    </citation>
    <scope>NUCLEOTIDE SEQUENCE</scope>
    <source>
        <strain evidence="2">QSvi11</strain>
    </source>
</reference>
<dbReference type="InterPro" id="IPR003347">
    <property type="entry name" value="JmjC_dom"/>
</dbReference>
<dbReference type="OrthoDB" id="415358at2759"/>
<organism evidence="2 3">
    <name type="scientific">Polysphondylium violaceum</name>
    <dbReference type="NCBI Taxonomy" id="133409"/>
    <lineage>
        <taxon>Eukaryota</taxon>
        <taxon>Amoebozoa</taxon>
        <taxon>Evosea</taxon>
        <taxon>Eumycetozoa</taxon>
        <taxon>Dictyostelia</taxon>
        <taxon>Dictyosteliales</taxon>
        <taxon>Dictyosteliaceae</taxon>
        <taxon>Polysphondylium</taxon>
    </lineage>
</organism>
<protein>
    <recommendedName>
        <fullName evidence="1">JmjC domain-containing protein</fullName>
    </recommendedName>
</protein>
<evidence type="ECO:0000259" key="1">
    <source>
        <dbReference type="PROSITE" id="PS51184"/>
    </source>
</evidence>
<dbReference type="SUPFAM" id="SSF51197">
    <property type="entry name" value="Clavaminate synthase-like"/>
    <property type="match status" value="1"/>
</dbReference>
<dbReference type="Pfam" id="PF13621">
    <property type="entry name" value="Cupin_8"/>
    <property type="match status" value="1"/>
</dbReference>
<proteinExistence type="predicted"/>
<dbReference type="AlphaFoldDB" id="A0A8J4PT81"/>
<dbReference type="PROSITE" id="PS51184">
    <property type="entry name" value="JMJC"/>
    <property type="match status" value="1"/>
</dbReference>
<dbReference type="EMBL" id="AJWJ01000205">
    <property type="protein sequence ID" value="KAF2073418.1"/>
    <property type="molecule type" value="Genomic_DNA"/>
</dbReference>
<dbReference type="InterPro" id="IPR014710">
    <property type="entry name" value="RmlC-like_jellyroll"/>
</dbReference>
<name>A0A8J4PT81_9MYCE</name>
<evidence type="ECO:0000313" key="2">
    <source>
        <dbReference type="EMBL" id="KAF2073418.1"/>
    </source>
</evidence>
<sequence>MNNDTTTPTTTININAFSTLYEEAKDFYIVENIERITKPTAIEFYREYVAQNRPVIITGVLDDIDAFKKWSTEYLRETLKDVEVTVAFTPDGFADAVKPIDPTDPSSQLVFVKPLEKKMKFQDYIALLENKDNKQQQDRIGYIQYQNDSFQIEYSPLWKDVNHNKIVDFAVEALGIDVDAINFWMGEDRSVSSLHKDSYENLYAVIRGTKTFHLLPPIDYPCLYEQEFDCATYVEQEDGTMKIEIDEPRCRVPWIPVDPTKPIHENIQLYPNIANAHVLEVKVEAGEILYLPSLYYHRVSQESNKTSDCIGTVAINYWFDMKYGLNYIYFEFLKQLTKDLNK</sequence>
<dbReference type="InterPro" id="IPR041667">
    <property type="entry name" value="Cupin_8"/>
</dbReference>
<comment type="caution">
    <text evidence="2">The sequence shown here is derived from an EMBL/GenBank/DDBJ whole genome shotgun (WGS) entry which is preliminary data.</text>
</comment>
<dbReference type="Gene3D" id="2.60.120.10">
    <property type="entry name" value="Jelly Rolls"/>
    <property type="match status" value="1"/>
</dbReference>
<dbReference type="SMART" id="SM00558">
    <property type="entry name" value="JmjC"/>
    <property type="match status" value="1"/>
</dbReference>
<evidence type="ECO:0000313" key="3">
    <source>
        <dbReference type="Proteomes" id="UP000695562"/>
    </source>
</evidence>
<gene>
    <name evidence="2" type="ORF">CYY_005266</name>
</gene>
<feature type="domain" description="JmjC" evidence="1">
    <location>
        <begin position="141"/>
        <end position="336"/>
    </location>
</feature>
<accession>A0A8J4PT81</accession>
<dbReference type="PANTHER" id="PTHR12461">
    <property type="entry name" value="HYPOXIA-INDUCIBLE FACTOR 1 ALPHA INHIBITOR-RELATED"/>
    <property type="match status" value="1"/>
</dbReference>